<reference evidence="1 2" key="1">
    <citation type="submission" date="2020-08" db="EMBL/GenBank/DDBJ databases">
        <title>Bridging the membrane lipid divide: bacteria of the FCB group superphylum have the potential to synthesize archaeal ether lipids.</title>
        <authorList>
            <person name="Villanueva L."/>
            <person name="Von Meijenfeldt F.A.B."/>
            <person name="Westbye A.B."/>
            <person name="Yadav S."/>
            <person name="Hopmans E.C."/>
            <person name="Dutilh B.E."/>
            <person name="Sinninghe Damste J.S."/>
        </authorList>
    </citation>
    <scope>NUCLEOTIDE SEQUENCE [LARGE SCALE GENOMIC DNA]</scope>
    <source>
        <strain evidence="1">NIOZ-UU36</strain>
    </source>
</reference>
<dbReference type="AlphaFoldDB" id="A0A8J6THC8"/>
<dbReference type="SUPFAM" id="SSF52540">
    <property type="entry name" value="P-loop containing nucleoside triphosphate hydrolases"/>
    <property type="match status" value="1"/>
</dbReference>
<accession>A0A8J6THC8</accession>
<dbReference type="InterPro" id="IPR027417">
    <property type="entry name" value="P-loop_NTPase"/>
</dbReference>
<dbReference type="EMBL" id="JACNJN010000067">
    <property type="protein sequence ID" value="MBC8334455.1"/>
    <property type="molecule type" value="Genomic_DNA"/>
</dbReference>
<evidence type="ECO:0008006" key="3">
    <source>
        <dbReference type="Google" id="ProtNLM"/>
    </source>
</evidence>
<proteinExistence type="predicted"/>
<evidence type="ECO:0000313" key="2">
    <source>
        <dbReference type="Proteomes" id="UP000614469"/>
    </source>
</evidence>
<sequence length="229" mass="25674">MPEKSTNNHILLLDSHPSLSKRENLYWIVGGAGSGKSTVSKALAAKFEILIYDMDAQIYGAYHGRFTQERHPVNKIWSTADNGLAFLLDMTWDDFNQFNQTALPEYLDLLAEDLNATDASASILIDGGISNPGLVAEIISPKNIICLVGPDRSSAEIWEGSDERLAMKEYIYQLPNPEEAWRKFLEFDENINQTILKESLENKISVCSRSVNESVDEFTMRVANKLGIQ</sequence>
<organism evidence="1 2">
    <name type="scientific">Candidatus Desulfolinea nitratireducens</name>
    <dbReference type="NCBI Taxonomy" id="2841698"/>
    <lineage>
        <taxon>Bacteria</taxon>
        <taxon>Bacillati</taxon>
        <taxon>Chloroflexota</taxon>
        <taxon>Anaerolineae</taxon>
        <taxon>Anaerolineales</taxon>
        <taxon>Anaerolineales incertae sedis</taxon>
        <taxon>Candidatus Desulfolinea</taxon>
    </lineage>
</organism>
<gene>
    <name evidence="1" type="ORF">H8E29_04260</name>
</gene>
<evidence type="ECO:0000313" key="1">
    <source>
        <dbReference type="EMBL" id="MBC8334455.1"/>
    </source>
</evidence>
<name>A0A8J6THC8_9CHLR</name>
<dbReference type="Proteomes" id="UP000614469">
    <property type="component" value="Unassembled WGS sequence"/>
</dbReference>
<protein>
    <recommendedName>
        <fullName evidence="3">UDP-N-acetylglucosamine kinase</fullName>
    </recommendedName>
</protein>
<comment type="caution">
    <text evidence="1">The sequence shown here is derived from an EMBL/GenBank/DDBJ whole genome shotgun (WGS) entry which is preliminary data.</text>
</comment>
<dbReference type="Gene3D" id="3.40.50.300">
    <property type="entry name" value="P-loop containing nucleotide triphosphate hydrolases"/>
    <property type="match status" value="1"/>
</dbReference>